<dbReference type="PROSITE" id="PS51318">
    <property type="entry name" value="TAT"/>
    <property type="match status" value="1"/>
</dbReference>
<gene>
    <name evidence="1" type="ORF">LCGC14_3123000</name>
</gene>
<protein>
    <submittedName>
        <fullName evidence="1">Uncharacterized protein</fullName>
    </submittedName>
</protein>
<name>A0A0F8WQM0_9ZZZZ</name>
<comment type="caution">
    <text evidence="1">The sequence shown here is derived from an EMBL/GenBank/DDBJ whole genome shotgun (WGS) entry which is preliminary data.</text>
</comment>
<proteinExistence type="predicted"/>
<accession>A0A0F8WQM0</accession>
<dbReference type="AlphaFoldDB" id="A0A0F8WQM0"/>
<sequence length="81" mass="9106">MTDRREFLGAMLALFAGVVLPEPVREAIYVPRDPCLEAFMAMVDNGVKIGKLLKSVEPGAYRLTQRSMIFTVDPQFFRAGR</sequence>
<evidence type="ECO:0000313" key="1">
    <source>
        <dbReference type="EMBL" id="KKK50640.1"/>
    </source>
</evidence>
<dbReference type="InterPro" id="IPR006311">
    <property type="entry name" value="TAT_signal"/>
</dbReference>
<reference evidence="1" key="1">
    <citation type="journal article" date="2015" name="Nature">
        <title>Complex archaea that bridge the gap between prokaryotes and eukaryotes.</title>
        <authorList>
            <person name="Spang A."/>
            <person name="Saw J.H."/>
            <person name="Jorgensen S.L."/>
            <person name="Zaremba-Niedzwiedzka K."/>
            <person name="Martijn J."/>
            <person name="Lind A.E."/>
            <person name="van Eijk R."/>
            <person name="Schleper C."/>
            <person name="Guy L."/>
            <person name="Ettema T.J."/>
        </authorList>
    </citation>
    <scope>NUCLEOTIDE SEQUENCE</scope>
</reference>
<dbReference type="EMBL" id="LAZR01067916">
    <property type="protein sequence ID" value="KKK50640.1"/>
    <property type="molecule type" value="Genomic_DNA"/>
</dbReference>
<organism evidence="1">
    <name type="scientific">marine sediment metagenome</name>
    <dbReference type="NCBI Taxonomy" id="412755"/>
    <lineage>
        <taxon>unclassified sequences</taxon>
        <taxon>metagenomes</taxon>
        <taxon>ecological metagenomes</taxon>
    </lineage>
</organism>